<name>A0A074ZBQ7_OPIVI</name>
<dbReference type="Proteomes" id="UP000054324">
    <property type="component" value="Unassembled WGS sequence"/>
</dbReference>
<dbReference type="RefSeq" id="XP_009173197.1">
    <property type="nucleotide sequence ID" value="XM_009174933.1"/>
</dbReference>
<accession>A0A074ZBQ7</accession>
<evidence type="ECO:0000313" key="2">
    <source>
        <dbReference type="Proteomes" id="UP000054324"/>
    </source>
</evidence>
<protein>
    <submittedName>
        <fullName evidence="1">Uncharacterized protein</fullName>
    </submittedName>
</protein>
<dbReference type="CTD" id="20323162"/>
<dbReference type="KEGG" id="ovi:T265_08983"/>
<gene>
    <name evidence="1" type="ORF">T265_08983</name>
</gene>
<keyword evidence="2" id="KW-1185">Reference proteome</keyword>
<sequence length="356" mass="39604">MRQLDFENNSTTSGGESKAKVAVVRARITNRKVRGSNPTSATRLPLSRLGQPGSIPALVLPSGGMAARHRKGATAERFFFFVSVFMNDAAVMQKKAATKFFNKGLTALAFGFMVLEITNGPTGIENNGRQVQQWCDCRKREMQATTQHRLWSEQPKSKLPGNLICPNNAASIDVPTQPLPTAQANVPGTFGRQLSDRRALCFSLPINNKENNTFLNPQNPSYIEAFIFRNLCQTSNDAETLYPTKIDVCMPPKHAWKTQGWSCISERQGRTYLIHISPFVCPVIQRRMNRDMYDVEVAFVPRAVRSLLVWISVNSCLSISSSNTVTASQHKKRCLLIVSAYAPTECSSDAEKDTFH</sequence>
<dbReference type="OrthoDB" id="6266369at2759"/>
<dbReference type="EMBL" id="KL596867">
    <property type="protein sequence ID" value="KER23037.1"/>
    <property type="molecule type" value="Genomic_DNA"/>
</dbReference>
<proteinExistence type="predicted"/>
<dbReference type="GeneID" id="20323162"/>
<dbReference type="AlphaFoldDB" id="A0A074ZBQ7"/>
<evidence type="ECO:0000313" key="1">
    <source>
        <dbReference type="EMBL" id="KER23037.1"/>
    </source>
</evidence>
<reference evidence="1 2" key="1">
    <citation type="submission" date="2013-11" db="EMBL/GenBank/DDBJ databases">
        <title>Opisthorchis viverrini - life in the bile duct.</title>
        <authorList>
            <person name="Young N.D."/>
            <person name="Nagarajan N."/>
            <person name="Lin S.J."/>
            <person name="Korhonen P.K."/>
            <person name="Jex A.R."/>
            <person name="Hall R.S."/>
            <person name="Safavi-Hemami H."/>
            <person name="Kaewkong W."/>
            <person name="Bertrand D."/>
            <person name="Gao S."/>
            <person name="Seet Q."/>
            <person name="Wongkham S."/>
            <person name="Teh B.T."/>
            <person name="Wongkham C."/>
            <person name="Intapan P.M."/>
            <person name="Maleewong W."/>
            <person name="Yang X."/>
            <person name="Hu M."/>
            <person name="Wang Z."/>
            <person name="Hofmann A."/>
            <person name="Sternberg P.W."/>
            <person name="Tan P."/>
            <person name="Wang J."/>
            <person name="Gasser R.B."/>
        </authorList>
    </citation>
    <scope>NUCLEOTIDE SEQUENCE [LARGE SCALE GENOMIC DNA]</scope>
</reference>
<organism evidence="1 2">
    <name type="scientific">Opisthorchis viverrini</name>
    <name type="common">Southeast Asian liver fluke</name>
    <dbReference type="NCBI Taxonomy" id="6198"/>
    <lineage>
        <taxon>Eukaryota</taxon>
        <taxon>Metazoa</taxon>
        <taxon>Spiralia</taxon>
        <taxon>Lophotrochozoa</taxon>
        <taxon>Platyhelminthes</taxon>
        <taxon>Trematoda</taxon>
        <taxon>Digenea</taxon>
        <taxon>Opisthorchiida</taxon>
        <taxon>Opisthorchiata</taxon>
        <taxon>Opisthorchiidae</taxon>
        <taxon>Opisthorchis</taxon>
    </lineage>
</organism>